<dbReference type="EMBL" id="LR134363">
    <property type="protein sequence ID" value="VEG75682.1"/>
    <property type="molecule type" value="Genomic_DNA"/>
</dbReference>
<reference evidence="1 2" key="1">
    <citation type="submission" date="2018-12" db="EMBL/GenBank/DDBJ databases">
        <authorList>
            <consortium name="Pathogen Informatics"/>
        </authorList>
    </citation>
    <scope>NUCLEOTIDE SEQUENCE [LARGE SCALE GENOMIC DNA]</scope>
    <source>
        <strain evidence="1 2">NCTC11923</strain>
    </source>
</reference>
<protein>
    <submittedName>
        <fullName evidence="1">Uncharacterized protein</fullName>
    </submittedName>
</protein>
<dbReference type="KEGG" id="asla:NCTC11923_02354"/>
<proteinExistence type="predicted"/>
<sequence>MRVVEIRSFQGKDTFVVNGTGLYPRVGVQAGEVNAVGLAGAGLVAETIRAAGLGLGLSRALEPWRRDGAVHDPGKIVCDLALSLALGGDCVSDLALLRGQAEVFGPVASVPTVSRLVGDLAKDVAAVERAVARARARARARVWKLAGEHAPGGGRLGGPAPGDRY</sequence>
<accession>A0A3S4SUW9</accession>
<dbReference type="Proteomes" id="UP000276899">
    <property type="component" value="Chromosome"/>
</dbReference>
<keyword evidence="2" id="KW-1185">Reference proteome</keyword>
<dbReference type="STRING" id="1278298.GCA_000428685_01344"/>
<evidence type="ECO:0000313" key="2">
    <source>
        <dbReference type="Proteomes" id="UP000276899"/>
    </source>
</evidence>
<evidence type="ECO:0000313" key="1">
    <source>
        <dbReference type="EMBL" id="VEG75682.1"/>
    </source>
</evidence>
<name>A0A3S4SUW9_9ACTO</name>
<gene>
    <name evidence="1" type="ORF">NCTC11923_02354</name>
</gene>
<organism evidence="1 2">
    <name type="scientific">Actinomyces slackii</name>
    <dbReference type="NCBI Taxonomy" id="52774"/>
    <lineage>
        <taxon>Bacteria</taxon>
        <taxon>Bacillati</taxon>
        <taxon>Actinomycetota</taxon>
        <taxon>Actinomycetes</taxon>
        <taxon>Actinomycetales</taxon>
        <taxon>Actinomycetaceae</taxon>
        <taxon>Actinomyces</taxon>
    </lineage>
</organism>
<dbReference type="AlphaFoldDB" id="A0A3S4SUW9"/>